<proteinExistence type="predicted"/>
<dbReference type="EMBL" id="LAZR01015391">
    <property type="protein sequence ID" value="KKM13380.1"/>
    <property type="molecule type" value="Genomic_DNA"/>
</dbReference>
<accession>A0A0F9KDH4</accession>
<evidence type="ECO:0000313" key="1">
    <source>
        <dbReference type="EMBL" id="KKM13380.1"/>
    </source>
</evidence>
<comment type="caution">
    <text evidence="1">The sequence shown here is derived from an EMBL/GenBank/DDBJ whole genome shotgun (WGS) entry which is preliminary data.</text>
</comment>
<feature type="non-terminal residue" evidence="1">
    <location>
        <position position="1"/>
    </location>
</feature>
<name>A0A0F9KDH4_9ZZZZ</name>
<gene>
    <name evidence="1" type="ORF">LCGC14_1716770</name>
</gene>
<dbReference type="AlphaFoldDB" id="A0A0F9KDH4"/>
<sequence>SILSVGDAVVVNYNYGNLFIDYRYLADDLIISYEYGNNGLDWSISSALDEGDEYFVTYNYGALREALLANFGSLTQIPSLTNFAPDFDREVYRSVLAGTLQSFVEGPTIPSIERLVESFTNVTPNILE</sequence>
<protein>
    <submittedName>
        <fullName evidence="1">Uncharacterized protein</fullName>
    </submittedName>
</protein>
<reference evidence="1" key="1">
    <citation type="journal article" date="2015" name="Nature">
        <title>Complex archaea that bridge the gap between prokaryotes and eukaryotes.</title>
        <authorList>
            <person name="Spang A."/>
            <person name="Saw J.H."/>
            <person name="Jorgensen S.L."/>
            <person name="Zaremba-Niedzwiedzka K."/>
            <person name="Martijn J."/>
            <person name="Lind A.E."/>
            <person name="van Eijk R."/>
            <person name="Schleper C."/>
            <person name="Guy L."/>
            <person name="Ettema T.J."/>
        </authorList>
    </citation>
    <scope>NUCLEOTIDE SEQUENCE</scope>
</reference>
<organism evidence="1">
    <name type="scientific">marine sediment metagenome</name>
    <dbReference type="NCBI Taxonomy" id="412755"/>
    <lineage>
        <taxon>unclassified sequences</taxon>
        <taxon>metagenomes</taxon>
        <taxon>ecological metagenomes</taxon>
    </lineage>
</organism>